<reference evidence="2" key="1">
    <citation type="submission" date="2021-02" db="EMBL/GenBank/DDBJ databases">
        <authorList>
            <person name="Nowell W R."/>
        </authorList>
    </citation>
    <scope>NUCLEOTIDE SEQUENCE</scope>
</reference>
<comment type="caution">
    <text evidence="2">The sequence shown here is derived from an EMBL/GenBank/DDBJ whole genome shotgun (WGS) entry which is preliminary data.</text>
</comment>
<organism evidence="2 3">
    <name type="scientific">Adineta ricciae</name>
    <name type="common">Rotifer</name>
    <dbReference type="NCBI Taxonomy" id="249248"/>
    <lineage>
        <taxon>Eukaryota</taxon>
        <taxon>Metazoa</taxon>
        <taxon>Spiralia</taxon>
        <taxon>Gnathifera</taxon>
        <taxon>Rotifera</taxon>
        <taxon>Eurotatoria</taxon>
        <taxon>Bdelloidea</taxon>
        <taxon>Adinetida</taxon>
        <taxon>Adinetidae</taxon>
        <taxon>Adineta</taxon>
    </lineage>
</organism>
<evidence type="ECO:0000313" key="2">
    <source>
        <dbReference type="EMBL" id="CAF1466259.1"/>
    </source>
</evidence>
<proteinExistence type="predicted"/>
<keyword evidence="3" id="KW-1185">Reference proteome</keyword>
<dbReference type="EMBL" id="CAJNOR010003994">
    <property type="protein sequence ID" value="CAF1466259.1"/>
    <property type="molecule type" value="Genomic_DNA"/>
</dbReference>
<dbReference type="AlphaFoldDB" id="A0A815QPZ8"/>
<name>A0A815QPZ8_ADIRI</name>
<feature type="compositionally biased region" description="Polar residues" evidence="1">
    <location>
        <begin position="223"/>
        <end position="232"/>
    </location>
</feature>
<feature type="compositionally biased region" description="Polar residues" evidence="1">
    <location>
        <begin position="249"/>
        <end position="263"/>
    </location>
</feature>
<evidence type="ECO:0000256" key="1">
    <source>
        <dbReference type="SAM" id="MobiDB-lite"/>
    </source>
</evidence>
<feature type="region of interest" description="Disordered" evidence="1">
    <location>
        <begin position="147"/>
        <end position="270"/>
    </location>
</feature>
<feature type="compositionally biased region" description="Low complexity" evidence="1">
    <location>
        <begin position="233"/>
        <end position="248"/>
    </location>
</feature>
<protein>
    <submittedName>
        <fullName evidence="2">Uncharacterized protein</fullName>
    </submittedName>
</protein>
<feature type="compositionally biased region" description="Low complexity" evidence="1">
    <location>
        <begin position="181"/>
        <end position="222"/>
    </location>
</feature>
<sequence length="427" mass="45768">MPGVLTILNAPALCLRIFFNVVSAGSGASVVAATIVVGVVVVNKWNDPDHPSDLFHDVSVVLKSDGTLAFNRAILSFELDEYYNATDTLLHLTEQLNAHLKQKFPNTFVKAITANFSLKPEISPTRKKRYPYCRKCYLKLMAAKAARMKRDNSESVSDDDGPLREDNPLLPDPPEPPSIKSTSTSTTTTTSSSTSTSTTTTTSTSTSTTTTSTSTSTTTTSTLTQITGNLDGSTSDSPTTTTTTTTSSNQITGDFESSTPVSQTTTKYTPFTTTATPSTTWYNISIANCTRSMFNGTNRTSVIYFMTTLYFNVTVKEELNAAEIIEALKSFNPIVELADKCIRKSPDTSTFNIALSKVDPPSSAKGDLSFLTKTDTIPPALINQVNLIIPPIVVATNSGNYTTSATTATTIVTTETTTTDSTTPNVG</sequence>
<dbReference type="Proteomes" id="UP000663828">
    <property type="component" value="Unassembled WGS sequence"/>
</dbReference>
<gene>
    <name evidence="2" type="ORF">XAT740_LOCUS37715</name>
</gene>
<evidence type="ECO:0000313" key="3">
    <source>
        <dbReference type="Proteomes" id="UP000663828"/>
    </source>
</evidence>
<accession>A0A815QPZ8</accession>